<reference evidence="2" key="2">
    <citation type="journal article" date="2019" name="IMA Fungus">
        <title>Genome sequencing and comparison of five Tilletia species to identify candidate genes for the detection of regulated species infecting wheat.</title>
        <authorList>
            <person name="Nguyen H.D.T."/>
            <person name="Sultana T."/>
            <person name="Kesanakurti P."/>
            <person name="Hambleton S."/>
        </authorList>
    </citation>
    <scope>NUCLEOTIDE SEQUENCE</scope>
    <source>
        <strain evidence="2">DAOMC 236422</strain>
    </source>
</reference>
<feature type="compositionally biased region" description="Polar residues" evidence="1">
    <location>
        <begin position="753"/>
        <end position="763"/>
    </location>
</feature>
<feature type="compositionally biased region" description="Pro residues" evidence="1">
    <location>
        <begin position="258"/>
        <end position="267"/>
    </location>
</feature>
<feature type="compositionally biased region" description="Polar residues" evidence="1">
    <location>
        <begin position="988"/>
        <end position="1001"/>
    </location>
</feature>
<feature type="compositionally biased region" description="Polar residues" evidence="1">
    <location>
        <begin position="165"/>
        <end position="183"/>
    </location>
</feature>
<organism evidence="2 3">
    <name type="scientific">Tilletia walkeri</name>
    <dbReference type="NCBI Taxonomy" id="117179"/>
    <lineage>
        <taxon>Eukaryota</taxon>
        <taxon>Fungi</taxon>
        <taxon>Dikarya</taxon>
        <taxon>Basidiomycota</taxon>
        <taxon>Ustilaginomycotina</taxon>
        <taxon>Exobasidiomycetes</taxon>
        <taxon>Tilletiales</taxon>
        <taxon>Tilletiaceae</taxon>
        <taxon>Tilletia</taxon>
    </lineage>
</organism>
<feature type="region of interest" description="Disordered" evidence="1">
    <location>
        <begin position="346"/>
        <end position="378"/>
    </location>
</feature>
<keyword evidence="3" id="KW-1185">Reference proteome</keyword>
<feature type="region of interest" description="Disordered" evidence="1">
    <location>
        <begin position="492"/>
        <end position="528"/>
    </location>
</feature>
<dbReference type="Proteomes" id="UP000078113">
    <property type="component" value="Unassembled WGS sequence"/>
</dbReference>
<reference evidence="2" key="1">
    <citation type="submission" date="2016-04" db="EMBL/GenBank/DDBJ databases">
        <authorList>
            <person name="Nguyen H.D."/>
            <person name="Samba Siva P."/>
            <person name="Cullis J."/>
            <person name="Levesque C.A."/>
            <person name="Hambleton S."/>
        </authorList>
    </citation>
    <scope>NUCLEOTIDE SEQUENCE</scope>
    <source>
        <strain evidence="2">DAOMC 236422</strain>
    </source>
</reference>
<gene>
    <name evidence="2" type="ORF">A4X09_0g4525</name>
</gene>
<feature type="compositionally biased region" description="Polar residues" evidence="1">
    <location>
        <begin position="1092"/>
        <end position="1104"/>
    </location>
</feature>
<feature type="region of interest" description="Disordered" evidence="1">
    <location>
        <begin position="742"/>
        <end position="783"/>
    </location>
</feature>
<feature type="compositionally biased region" description="Polar residues" evidence="1">
    <location>
        <begin position="245"/>
        <end position="256"/>
    </location>
</feature>
<feature type="compositionally biased region" description="Polar residues" evidence="1">
    <location>
        <begin position="102"/>
        <end position="117"/>
    </location>
</feature>
<feature type="compositionally biased region" description="Polar residues" evidence="1">
    <location>
        <begin position="499"/>
        <end position="516"/>
    </location>
</feature>
<feature type="region of interest" description="Disordered" evidence="1">
    <location>
        <begin position="155"/>
        <end position="301"/>
    </location>
</feature>
<evidence type="ECO:0000313" key="3">
    <source>
        <dbReference type="Proteomes" id="UP000078113"/>
    </source>
</evidence>
<sequence length="1104" mass="118980">MQQEELEELLRNTPPSPVRGPQHRGTRYDAAAPYRGSPANFAQMEPDSWSASAVDVSNTPLVQDRSPSKLTTRRSQGLRGLRTVASLVMSKTSSIGVLRSKLPTTPTSPTFESGQHASSSSTSNWANAQYETDLRISRDSLRLAQAFADLSATIGLPQTPPATMHHTSPQSTPNSGGAYSPPSSERPLPAPHEQQEQDYWSNTQEATVSASVDSSQALQISTTDAVDSEATEPSSLPSFYPDSLAGNTSTAEITQLPTTPPSVPSSPPKSRFREHPELLEPWQYSTPPSSPPARFRYGDNFSQPSIASIGDMFESGELERPPEPSSFPPRLPFRLLRSGRGHSISTSSLLTSVTSPSPLRSTRASPEQKKRSNLMRGMDLPRWAGGMFSSGHTMDSTSPLKISTMRKRRASLGSLGQMLSFGRGRCTEESSIPGHLQTAQSMSFMRSNDTEGSSAHFPAIAGGKRSFKVWPFQQHDDPFYSQKPMTILPRRNAQARETMPQQDDPNDADLSSSSPGSEPFRRPHFKALPRLSISTTGFNLRGSRGPDDPLPQNEFQGNPFRYSWMPHFGRSSFSQASSTEPTRPLGLPEDDTAQENQWPTAVEDMAPTVSQGPEYSDEQAGSCFQDVEAQPQTLSQGSGLKRGKAIIRSVGELVSKPGLWLSNSLVNTEPEGPAPLSQEQASIRTQFSMPSREGSEVVIDEVPESATVPETPAPSLRRMKGFYIRSVRSLASITHINGIAGVGEEYQGPPPSSSARSNTSGIQRSVLRGSRTSRRSSISHLTSPDSEMVANALGLSFASLPTAMPSGEYERSVEGDIGDPHGWNLLQTASPLCSPRHQLRRPSRTKTGRQQRHSSEEVDASSGSRFGQKWTRISGDSFATAASGLCNSLPRVSVFNVATSSSYHADQSAPVPDPPRSSSIDLDYYRIDLDIASPTLDLIDEIDQIIAASSDFPLPPARATSSPHSQWLPRTWTAELTANKAAEGDVSSGGTSQVEDTTSGEQPELSIDVAPAGMEPDGSSPLEGHGSSTSGPSTAMADAGHSPAQEGGSPHGAPETETLFSRPQRSFRQLELQPRTTSLPPVVFGPLPPLPTSDNSQLPPISQN</sequence>
<evidence type="ECO:0000256" key="1">
    <source>
        <dbReference type="SAM" id="MobiDB-lite"/>
    </source>
</evidence>
<accession>A0A8X7N968</accession>
<feature type="compositionally biased region" description="Low complexity" evidence="1">
    <location>
        <begin position="346"/>
        <end position="363"/>
    </location>
</feature>
<feature type="compositionally biased region" description="Low complexity" evidence="1">
    <location>
        <begin position="764"/>
        <end position="783"/>
    </location>
</feature>
<evidence type="ECO:0000313" key="2">
    <source>
        <dbReference type="EMBL" id="KAE8267820.1"/>
    </source>
</evidence>
<feature type="compositionally biased region" description="Basic residues" evidence="1">
    <location>
        <begin position="837"/>
        <end position="852"/>
    </location>
</feature>
<feature type="region of interest" description="Disordered" evidence="1">
    <location>
        <begin position="982"/>
        <end position="1104"/>
    </location>
</feature>
<name>A0A8X7N968_9BASI</name>
<feature type="compositionally biased region" description="Polar residues" evidence="1">
    <location>
        <begin position="197"/>
        <end position="237"/>
    </location>
</feature>
<feature type="region of interest" description="Disordered" evidence="1">
    <location>
        <begin position="827"/>
        <end position="865"/>
    </location>
</feature>
<dbReference type="AlphaFoldDB" id="A0A8X7N968"/>
<proteinExistence type="predicted"/>
<dbReference type="EMBL" id="LWDG02000195">
    <property type="protein sequence ID" value="KAE8267820.1"/>
    <property type="molecule type" value="Genomic_DNA"/>
</dbReference>
<protein>
    <submittedName>
        <fullName evidence="2">Uncharacterized protein</fullName>
    </submittedName>
</protein>
<feature type="region of interest" description="Disordered" evidence="1">
    <location>
        <begin position="98"/>
        <end position="124"/>
    </location>
</feature>
<comment type="caution">
    <text evidence="2">The sequence shown here is derived from an EMBL/GenBank/DDBJ whole genome shotgun (WGS) entry which is preliminary data.</text>
</comment>
<feature type="compositionally biased region" description="Polar residues" evidence="1">
    <location>
        <begin position="1058"/>
        <end position="1067"/>
    </location>
</feature>
<feature type="region of interest" description="Disordered" evidence="1">
    <location>
        <begin position="1"/>
        <end position="43"/>
    </location>
</feature>